<evidence type="ECO:0000313" key="1">
    <source>
        <dbReference type="EMBL" id="EHI12447.1"/>
    </source>
</evidence>
<keyword evidence="2" id="KW-1185">Reference proteome</keyword>
<accession>G7CHY7</accession>
<evidence type="ECO:0000313" key="2">
    <source>
        <dbReference type="Proteomes" id="UP000004915"/>
    </source>
</evidence>
<sequence length="45" mass="4850">MLAAPSVLDRRENDGVVILLNENPPDAEAGNVDDATPLCPRWSFA</sequence>
<name>G7CHY7_MYCT3</name>
<comment type="caution">
    <text evidence="1">The sequence shown here is derived from an EMBL/GenBank/DDBJ whole genome shotgun (WGS) entry which is preliminary data.</text>
</comment>
<gene>
    <name evidence="1" type="ORF">KEK_16148</name>
</gene>
<organism evidence="1 2">
    <name type="scientific">Mycolicibacterium thermoresistibile (strain ATCC 19527 / DSM 44167 / CIP 105390 / JCM 6362 / NCTC 10409 / 316)</name>
    <name type="common">Mycobacterium thermoresistibile</name>
    <dbReference type="NCBI Taxonomy" id="1078020"/>
    <lineage>
        <taxon>Bacteria</taxon>
        <taxon>Bacillati</taxon>
        <taxon>Actinomycetota</taxon>
        <taxon>Actinomycetes</taxon>
        <taxon>Mycobacteriales</taxon>
        <taxon>Mycobacteriaceae</taxon>
        <taxon>Mycolicibacterium</taxon>
    </lineage>
</organism>
<dbReference type="AlphaFoldDB" id="G7CHY7"/>
<protein>
    <submittedName>
        <fullName evidence="1">Uncharacterized protein</fullName>
    </submittedName>
</protein>
<dbReference type="EMBL" id="AGVE01000046">
    <property type="protein sequence ID" value="EHI12447.1"/>
    <property type="molecule type" value="Genomic_DNA"/>
</dbReference>
<reference evidence="1 2" key="1">
    <citation type="submission" date="2011-11" db="EMBL/GenBank/DDBJ databases">
        <authorList>
            <consortium name="Tuberculosis Structural Genomics Consortium"/>
            <person name="Ioerger T.R."/>
        </authorList>
    </citation>
    <scope>NUCLEOTIDE SEQUENCE [LARGE SCALE GENOMIC DNA]</scope>
    <source>
        <strain evidence="2">ATCC 19527 / DSM 44167 / CIP 105390 / JCM 6362 / NCTC 10409 / 316</strain>
    </source>
</reference>
<dbReference type="Proteomes" id="UP000004915">
    <property type="component" value="Unassembled WGS sequence"/>
</dbReference>
<dbReference type="PATRIC" id="fig|1078020.3.peg.3181"/>
<proteinExistence type="predicted"/>